<evidence type="ECO:0000313" key="5">
    <source>
        <dbReference type="EMBL" id="KAA9019026.1"/>
    </source>
</evidence>
<dbReference type="OrthoDB" id="9797501at2"/>
<dbReference type="Proteomes" id="UP000326671">
    <property type="component" value="Unassembled WGS sequence"/>
</dbReference>
<dbReference type="PROSITE" id="PS00398">
    <property type="entry name" value="RECOMBINASES_2"/>
    <property type="match status" value="1"/>
</dbReference>
<dbReference type="GO" id="GO:0015074">
    <property type="term" value="P:DNA integration"/>
    <property type="evidence" value="ECO:0007669"/>
    <property type="project" value="UniProtKB-KW"/>
</dbReference>
<dbReference type="InterPro" id="IPR006118">
    <property type="entry name" value="Recombinase_CS"/>
</dbReference>
<dbReference type="PROSITE" id="PS51736">
    <property type="entry name" value="RECOMBINASES_3"/>
    <property type="match status" value="1"/>
</dbReference>
<comment type="caution">
    <text evidence="5">The sequence shown here is derived from an EMBL/GenBank/DDBJ whole genome shotgun (WGS) entry which is preliminary data.</text>
</comment>
<evidence type="ECO:0000256" key="3">
    <source>
        <dbReference type="ARBA" id="ARBA00023172"/>
    </source>
</evidence>
<dbReference type="GO" id="GO:0000150">
    <property type="term" value="F:DNA strand exchange activity"/>
    <property type="evidence" value="ECO:0007669"/>
    <property type="project" value="InterPro"/>
</dbReference>
<dbReference type="Pfam" id="PF00239">
    <property type="entry name" value="Resolvase"/>
    <property type="match status" value="1"/>
</dbReference>
<feature type="domain" description="Resolvase/invertase-type recombinase catalytic" evidence="4">
    <location>
        <begin position="1"/>
        <end position="76"/>
    </location>
</feature>
<dbReference type="EMBL" id="VYKL01000032">
    <property type="protein sequence ID" value="KAA9019026.1"/>
    <property type="molecule type" value="Genomic_DNA"/>
</dbReference>
<accession>A0A5J5HE29</accession>
<dbReference type="SUPFAM" id="SSF53041">
    <property type="entry name" value="Resolvase-like"/>
    <property type="match status" value="1"/>
</dbReference>
<keyword evidence="3" id="KW-0233">DNA recombination</keyword>
<dbReference type="InterPro" id="IPR006119">
    <property type="entry name" value="Resolv_N"/>
</dbReference>
<organism evidence="5 6">
    <name type="scientific">Niallia endozanthoxylica</name>
    <dbReference type="NCBI Taxonomy" id="2036016"/>
    <lineage>
        <taxon>Bacteria</taxon>
        <taxon>Bacillati</taxon>
        <taxon>Bacillota</taxon>
        <taxon>Bacilli</taxon>
        <taxon>Bacillales</taxon>
        <taxon>Bacillaceae</taxon>
        <taxon>Niallia</taxon>
    </lineage>
</organism>
<reference evidence="5 6" key="1">
    <citation type="submission" date="2019-09" db="EMBL/GenBank/DDBJ databases">
        <title>Whole genome sequences of isolates from the Mars Exploration Rovers.</title>
        <authorList>
            <person name="Seuylemezian A."/>
            <person name="Vaishampayan P."/>
        </authorList>
    </citation>
    <scope>NUCLEOTIDE SEQUENCE [LARGE SCALE GENOMIC DNA]</scope>
    <source>
        <strain evidence="5 6">MER_TA_151</strain>
    </source>
</reference>
<sequence length="76" mass="8652">MLLEKFPEGDTLLVTKLDRLARTVRDGIDIVELLFERKAILRIKQIGTIENNYVGMFFLNVLLNVAEMTGISKSNL</sequence>
<name>A0A5J5HE29_9BACI</name>
<dbReference type="Gene3D" id="3.40.50.1390">
    <property type="entry name" value="Resolvase, N-terminal catalytic domain"/>
    <property type="match status" value="1"/>
</dbReference>
<dbReference type="InterPro" id="IPR036162">
    <property type="entry name" value="Resolvase-like_N_sf"/>
</dbReference>
<protein>
    <recommendedName>
        <fullName evidence="4">Resolvase/invertase-type recombinase catalytic domain-containing protein</fullName>
    </recommendedName>
</protein>
<evidence type="ECO:0000259" key="4">
    <source>
        <dbReference type="PROSITE" id="PS51736"/>
    </source>
</evidence>
<keyword evidence="6" id="KW-1185">Reference proteome</keyword>
<dbReference type="GO" id="GO:0003677">
    <property type="term" value="F:DNA binding"/>
    <property type="evidence" value="ECO:0007669"/>
    <property type="project" value="UniProtKB-KW"/>
</dbReference>
<keyword evidence="1" id="KW-0229">DNA integration</keyword>
<evidence type="ECO:0000313" key="6">
    <source>
        <dbReference type="Proteomes" id="UP000326671"/>
    </source>
</evidence>
<evidence type="ECO:0000256" key="1">
    <source>
        <dbReference type="ARBA" id="ARBA00022908"/>
    </source>
</evidence>
<proteinExistence type="predicted"/>
<dbReference type="AlphaFoldDB" id="A0A5J5HE29"/>
<gene>
    <name evidence="5" type="ORF">F4V44_19690</name>
</gene>
<keyword evidence="2" id="KW-0238">DNA-binding</keyword>
<evidence type="ECO:0000256" key="2">
    <source>
        <dbReference type="ARBA" id="ARBA00023125"/>
    </source>
</evidence>